<evidence type="ECO:0000313" key="2">
    <source>
        <dbReference type="EMBL" id="AXR07345.1"/>
    </source>
</evidence>
<protein>
    <submittedName>
        <fullName evidence="2">Glycosyltransferase family 2 protein</fullName>
    </submittedName>
</protein>
<dbReference type="CDD" id="cd00761">
    <property type="entry name" value="Glyco_tranf_GTA_type"/>
    <property type="match status" value="1"/>
</dbReference>
<sequence>MAGSDILVSIVMPCYNYAPYLAQAIASVEQQTLTNWQLIVVNDGSTDNTMEVLEAYQNQPNIIVIDKPNGGVSSARNRGMAQATGKYIAFLDADDIWQPHKLEKVVTAMEAHNAWFGASDFGRFSATSEDFGKFSDYCQPLRALSATASDGVLSFDTPLAVFTETLEMPWYPSANVVLRAACPEQGFDESMKLGEDLDFFVRLWARGPAVFITEPLLKLRVHDANASKNSTNHTLLVLKILHRQQQLLPADHAGTAARRILTARIKALLGARGLLKKKVSAEDARWLKQRYPYYLRHTGNIKLLAKLAYNYVSLWLLKSRTL</sequence>
<dbReference type="KEGG" id="salm:D0Y50_13905"/>
<dbReference type="EMBL" id="CP031769">
    <property type="protein sequence ID" value="AXR07345.1"/>
    <property type="molecule type" value="Genomic_DNA"/>
</dbReference>
<proteinExistence type="predicted"/>
<dbReference type="PANTHER" id="PTHR22916:SF3">
    <property type="entry name" value="UDP-GLCNAC:BETAGAL BETA-1,3-N-ACETYLGLUCOSAMINYLTRANSFERASE-LIKE PROTEIN 1"/>
    <property type="match status" value="1"/>
</dbReference>
<keyword evidence="3" id="KW-1185">Reference proteome</keyword>
<dbReference type="PANTHER" id="PTHR22916">
    <property type="entry name" value="GLYCOSYLTRANSFERASE"/>
    <property type="match status" value="1"/>
</dbReference>
<evidence type="ECO:0000259" key="1">
    <source>
        <dbReference type="Pfam" id="PF00535"/>
    </source>
</evidence>
<accession>A0A346NP88</accession>
<gene>
    <name evidence="2" type="ORF">D0Y50_13905</name>
</gene>
<organism evidence="2 3">
    <name type="scientific">Salinimonas sediminis</name>
    <dbReference type="NCBI Taxonomy" id="2303538"/>
    <lineage>
        <taxon>Bacteria</taxon>
        <taxon>Pseudomonadati</taxon>
        <taxon>Pseudomonadota</taxon>
        <taxon>Gammaproteobacteria</taxon>
        <taxon>Alteromonadales</taxon>
        <taxon>Alteromonadaceae</taxon>
        <taxon>Alteromonas/Salinimonas group</taxon>
        <taxon>Salinimonas</taxon>
    </lineage>
</organism>
<dbReference type="InterPro" id="IPR029044">
    <property type="entry name" value="Nucleotide-diphossugar_trans"/>
</dbReference>
<dbReference type="SUPFAM" id="SSF53448">
    <property type="entry name" value="Nucleotide-diphospho-sugar transferases"/>
    <property type="match status" value="1"/>
</dbReference>
<keyword evidence="2" id="KW-0808">Transferase</keyword>
<evidence type="ECO:0000313" key="3">
    <source>
        <dbReference type="Proteomes" id="UP000262073"/>
    </source>
</evidence>
<dbReference type="InterPro" id="IPR001173">
    <property type="entry name" value="Glyco_trans_2-like"/>
</dbReference>
<dbReference type="GO" id="GO:0016758">
    <property type="term" value="F:hexosyltransferase activity"/>
    <property type="evidence" value="ECO:0007669"/>
    <property type="project" value="UniProtKB-ARBA"/>
</dbReference>
<feature type="domain" description="Glycosyltransferase 2-like" evidence="1">
    <location>
        <begin position="9"/>
        <end position="114"/>
    </location>
</feature>
<reference evidence="2 3" key="1">
    <citation type="submission" date="2018-08" db="EMBL/GenBank/DDBJ databases">
        <title>Salinimonas sediminis sp. nov., a piezophilic bacterium isolated from a deep-sea sediment sample from the New Britain Trench.</title>
        <authorList>
            <person name="Cao J."/>
        </authorList>
    </citation>
    <scope>NUCLEOTIDE SEQUENCE [LARGE SCALE GENOMIC DNA]</scope>
    <source>
        <strain evidence="2 3">N102</strain>
    </source>
</reference>
<dbReference type="Gene3D" id="3.90.550.10">
    <property type="entry name" value="Spore Coat Polysaccharide Biosynthesis Protein SpsA, Chain A"/>
    <property type="match status" value="1"/>
</dbReference>
<dbReference type="OrthoDB" id="9802649at2"/>
<dbReference type="Pfam" id="PF00535">
    <property type="entry name" value="Glycos_transf_2"/>
    <property type="match status" value="1"/>
</dbReference>
<dbReference type="AlphaFoldDB" id="A0A346NP88"/>
<dbReference type="RefSeq" id="WP_117317454.1">
    <property type="nucleotide sequence ID" value="NZ_CP031769.1"/>
</dbReference>
<dbReference type="Proteomes" id="UP000262073">
    <property type="component" value="Chromosome"/>
</dbReference>
<name>A0A346NP88_9ALTE</name>